<dbReference type="Gene3D" id="2.40.160.20">
    <property type="match status" value="1"/>
</dbReference>
<accession>A0A2S5B044</accession>
<evidence type="ECO:0000313" key="2">
    <source>
        <dbReference type="EMBL" id="POY70031.1"/>
    </source>
</evidence>
<protein>
    <submittedName>
        <fullName evidence="2">Uncharacterized protein</fullName>
    </submittedName>
</protein>
<dbReference type="AlphaFoldDB" id="A0A2S5B044"/>
<comment type="caution">
    <text evidence="2">The sequence shown here is derived from an EMBL/GenBank/DDBJ whole genome shotgun (WGS) entry which is preliminary data.</text>
</comment>
<keyword evidence="1" id="KW-0732">Signal</keyword>
<evidence type="ECO:0000313" key="3">
    <source>
        <dbReference type="Proteomes" id="UP000237144"/>
    </source>
</evidence>
<dbReference type="Proteomes" id="UP000237144">
    <property type="component" value="Unassembled WGS sequence"/>
</dbReference>
<evidence type="ECO:0000256" key="1">
    <source>
        <dbReference type="SAM" id="SignalP"/>
    </source>
</evidence>
<name>A0A2S5B044_9BASI</name>
<dbReference type="OrthoDB" id="2521467at2759"/>
<keyword evidence="3" id="KW-1185">Reference proteome</keyword>
<organism evidence="2 3">
    <name type="scientific">Rhodotorula taiwanensis</name>
    <dbReference type="NCBI Taxonomy" id="741276"/>
    <lineage>
        <taxon>Eukaryota</taxon>
        <taxon>Fungi</taxon>
        <taxon>Dikarya</taxon>
        <taxon>Basidiomycota</taxon>
        <taxon>Pucciniomycotina</taxon>
        <taxon>Microbotryomycetes</taxon>
        <taxon>Sporidiobolales</taxon>
        <taxon>Sporidiobolaceae</taxon>
        <taxon>Rhodotorula</taxon>
    </lineage>
</organism>
<dbReference type="PANTHER" id="PTHR37315:SF1">
    <property type="entry name" value="UPF0311 PROTEIN BLR7842"/>
    <property type="match status" value="1"/>
</dbReference>
<feature type="signal peptide" evidence="1">
    <location>
        <begin position="1"/>
        <end position="19"/>
    </location>
</feature>
<reference evidence="2 3" key="1">
    <citation type="journal article" date="2018" name="Front. Microbiol.">
        <title>Prospects for Fungal Bioremediation of Acidic Radioactive Waste Sites: Characterization and Genome Sequence of Rhodotorula taiwanensis MD1149.</title>
        <authorList>
            <person name="Tkavc R."/>
            <person name="Matrosova V.Y."/>
            <person name="Grichenko O.E."/>
            <person name="Gostincar C."/>
            <person name="Volpe R.P."/>
            <person name="Klimenkova P."/>
            <person name="Gaidamakova E.K."/>
            <person name="Zhou C.E."/>
            <person name="Stewart B.J."/>
            <person name="Lyman M.G."/>
            <person name="Malfatti S.A."/>
            <person name="Rubinfeld B."/>
            <person name="Courtot M."/>
            <person name="Singh J."/>
            <person name="Dalgard C.L."/>
            <person name="Hamilton T."/>
            <person name="Frey K.G."/>
            <person name="Gunde-Cimerman N."/>
            <person name="Dugan L."/>
            <person name="Daly M.J."/>
        </authorList>
    </citation>
    <scope>NUCLEOTIDE SEQUENCE [LARGE SCALE GENOMIC DNA]</scope>
    <source>
        <strain evidence="2 3">MD1149</strain>
    </source>
</reference>
<proteinExistence type="predicted"/>
<dbReference type="EMBL" id="PJQD01000153">
    <property type="protein sequence ID" value="POY70031.1"/>
    <property type="molecule type" value="Genomic_DNA"/>
</dbReference>
<gene>
    <name evidence="2" type="ORF">BMF94_6968</name>
</gene>
<sequence>MLFKNILLPLSALAATAFGTPVALEKRNGTSTDMNGPTPPQLKWLYTANVLCPANLLPALLTPAGIRKEIPIIGGNFSGPGINGKFRDLGADWGTTDPRTGIFTADTRYNGVTDDGADLFFQTSGPKSPDGSLHLRIKIETGSEKYYFLNNVVAVGVLRNLGQDSKNVSTLRIDAFNFENDWSNTTFLNSTGW</sequence>
<dbReference type="PANTHER" id="PTHR37315">
    <property type="entry name" value="UPF0311 PROTEIN BLR7842"/>
    <property type="match status" value="1"/>
</dbReference>
<dbReference type="InterPro" id="IPR020915">
    <property type="entry name" value="UPF0311"/>
</dbReference>
<feature type="chain" id="PRO_5015477884" evidence="1">
    <location>
        <begin position="20"/>
        <end position="193"/>
    </location>
</feature>
<dbReference type="STRING" id="741276.A0A2S5B044"/>
<dbReference type="Pfam" id="PF11578">
    <property type="entry name" value="DUF3237"/>
    <property type="match status" value="1"/>
</dbReference>